<dbReference type="AlphaFoldDB" id="A0A366D782"/>
<gene>
    <name evidence="8" type="ORF">DFP76_10189</name>
</gene>
<evidence type="ECO:0000256" key="5">
    <source>
        <dbReference type="ARBA" id="ARBA00023136"/>
    </source>
</evidence>
<organism evidence="8 9">
    <name type="scientific">Marinomonas aquiplantarum</name>
    <dbReference type="NCBI Taxonomy" id="491951"/>
    <lineage>
        <taxon>Bacteria</taxon>
        <taxon>Pseudomonadati</taxon>
        <taxon>Pseudomonadota</taxon>
        <taxon>Gammaproteobacteria</taxon>
        <taxon>Oceanospirillales</taxon>
        <taxon>Oceanospirillaceae</taxon>
        <taxon>Marinomonas</taxon>
    </lineage>
</organism>
<name>A0A366D782_9GAMM</name>
<accession>A0A366D782</accession>
<dbReference type="Proteomes" id="UP000252086">
    <property type="component" value="Unassembled WGS sequence"/>
</dbReference>
<evidence type="ECO:0000256" key="3">
    <source>
        <dbReference type="ARBA" id="ARBA00022692"/>
    </source>
</evidence>
<feature type="domain" description="Single Cache" evidence="7">
    <location>
        <begin position="30"/>
        <end position="118"/>
    </location>
</feature>
<dbReference type="OrthoDB" id="2489132at2"/>
<evidence type="ECO:0000313" key="8">
    <source>
        <dbReference type="EMBL" id="RBO85815.1"/>
    </source>
</evidence>
<dbReference type="SMART" id="SM01049">
    <property type="entry name" value="Cache_2"/>
    <property type="match status" value="1"/>
</dbReference>
<reference evidence="8 9" key="1">
    <citation type="submission" date="2018-06" db="EMBL/GenBank/DDBJ databases">
        <title>Genomic Encyclopedia of Type Strains, Phase III (KMG-III): the genomes of soil and plant-associated and newly described type strains.</title>
        <authorList>
            <person name="Whitman W."/>
        </authorList>
    </citation>
    <scope>NUCLEOTIDE SEQUENCE [LARGE SCALE GENOMIC DNA]</scope>
    <source>
        <strain evidence="8 9">CECT 7732</strain>
    </source>
</reference>
<dbReference type="InterPro" id="IPR004010">
    <property type="entry name" value="Double_Cache_2"/>
</dbReference>
<keyword evidence="5 6" id="KW-0472">Membrane</keyword>
<sequence>MKLSSKFNLIVLVVFFVIVGLSYLSIHTLKESLIDARKHEIQSILKFTVNQASHYIEQEKNQTLTREEAEEKVEALFSTMRFDNYYVWANDANGIARVHVKDSVVGVFQPSYAKYIGDLNEHTFLFNVGESRKATSNALYVKVNGMTLLPDWRWMIGIGVYMDELDETLSQYTYLVIALALSSFLLIVCVLWWVYRNTIGVLGEDPNRALALLKKVERDGVHYFTQKRFPKGSLLNLVGDSFEHFYRAFEALQQGACTLADRTEEVTQATQQAERVMQQVLAKGRQLSDAMSKTAEPDLADIHTSYLALLQDLDDALAQLSEAIEHSSKVKQGANKIIDDLDNLDF</sequence>
<evidence type="ECO:0000259" key="7">
    <source>
        <dbReference type="SMART" id="SM01049"/>
    </source>
</evidence>
<feature type="transmembrane region" description="Helical" evidence="6">
    <location>
        <begin position="172"/>
        <end position="195"/>
    </location>
</feature>
<dbReference type="GO" id="GO:0005886">
    <property type="term" value="C:plasma membrane"/>
    <property type="evidence" value="ECO:0007669"/>
    <property type="project" value="UniProtKB-SubCell"/>
</dbReference>
<dbReference type="EMBL" id="QNRF01000001">
    <property type="protein sequence ID" value="RBO85815.1"/>
    <property type="molecule type" value="Genomic_DNA"/>
</dbReference>
<evidence type="ECO:0000313" key="9">
    <source>
        <dbReference type="Proteomes" id="UP000252086"/>
    </source>
</evidence>
<keyword evidence="3 6" id="KW-0812">Transmembrane</keyword>
<evidence type="ECO:0000256" key="4">
    <source>
        <dbReference type="ARBA" id="ARBA00022989"/>
    </source>
</evidence>
<evidence type="ECO:0000256" key="2">
    <source>
        <dbReference type="ARBA" id="ARBA00022475"/>
    </source>
</evidence>
<evidence type="ECO:0000256" key="6">
    <source>
        <dbReference type="SAM" id="Phobius"/>
    </source>
</evidence>
<proteinExistence type="predicted"/>
<comment type="subcellular location">
    <subcellularLocation>
        <location evidence="1">Cell membrane</location>
        <topology evidence="1">Multi-pass membrane protein</topology>
    </subcellularLocation>
</comment>
<dbReference type="Pfam" id="PF08269">
    <property type="entry name" value="dCache_2"/>
    <property type="match status" value="1"/>
</dbReference>
<protein>
    <submittedName>
        <fullName evidence="8">Methyl-accepting chemotaxis protein</fullName>
    </submittedName>
</protein>
<keyword evidence="2" id="KW-1003">Cell membrane</keyword>
<dbReference type="RefSeq" id="WP_113872723.1">
    <property type="nucleotide sequence ID" value="NZ_QNRF01000001.1"/>
</dbReference>
<keyword evidence="4 6" id="KW-1133">Transmembrane helix</keyword>
<feature type="transmembrane region" description="Helical" evidence="6">
    <location>
        <begin position="7"/>
        <end position="26"/>
    </location>
</feature>
<comment type="caution">
    <text evidence="8">The sequence shown here is derived from an EMBL/GenBank/DDBJ whole genome shotgun (WGS) entry which is preliminary data.</text>
</comment>
<dbReference type="Gene3D" id="3.30.450.20">
    <property type="entry name" value="PAS domain"/>
    <property type="match status" value="1"/>
</dbReference>
<dbReference type="InterPro" id="IPR033480">
    <property type="entry name" value="sCache_2"/>
</dbReference>
<evidence type="ECO:0000256" key="1">
    <source>
        <dbReference type="ARBA" id="ARBA00004651"/>
    </source>
</evidence>
<keyword evidence="9" id="KW-1185">Reference proteome</keyword>